<evidence type="ECO:0000313" key="2">
    <source>
        <dbReference type="EMBL" id="KAI6657960.1"/>
    </source>
</evidence>
<dbReference type="Gene3D" id="1.10.472.80">
    <property type="entry name" value="Ypt/Rab-GAP domain of gyp1p, domain 3"/>
    <property type="match status" value="1"/>
</dbReference>
<dbReference type="InterPro" id="IPR042507">
    <property type="entry name" value="TBC1D19"/>
</dbReference>
<protein>
    <submittedName>
        <fullName evidence="2">TBC1 domain family member 19</fullName>
    </submittedName>
</protein>
<dbReference type="AlphaFoldDB" id="A0AAV7KAU1"/>
<dbReference type="InterPro" id="IPR035969">
    <property type="entry name" value="Rab-GAP_TBC_sf"/>
</dbReference>
<dbReference type="SUPFAM" id="SSF47923">
    <property type="entry name" value="Ypt/Rab-GAP domain of gyp1p"/>
    <property type="match status" value="1"/>
</dbReference>
<dbReference type="InterPro" id="IPR000195">
    <property type="entry name" value="Rab-GAP-TBC_dom"/>
</dbReference>
<dbReference type="PANTHER" id="PTHR16110:SF1">
    <property type="entry name" value="TBC1 DOMAIN FAMILY MEMBER 19"/>
    <property type="match status" value="1"/>
</dbReference>
<accession>A0AAV7KAU1</accession>
<feature type="domain" description="Rab-GAP TBC" evidence="1">
    <location>
        <begin position="241"/>
        <end position="462"/>
    </location>
</feature>
<dbReference type="Proteomes" id="UP001165289">
    <property type="component" value="Unassembled WGS sequence"/>
</dbReference>
<comment type="caution">
    <text evidence="2">The sequence shown here is derived from an EMBL/GenBank/DDBJ whole genome shotgun (WGS) entry which is preliminary data.</text>
</comment>
<name>A0AAV7KAU1_9METZ</name>
<reference evidence="2 3" key="1">
    <citation type="journal article" date="2023" name="BMC Biol.">
        <title>The compact genome of the sponge Oopsacas minuta (Hexactinellida) is lacking key metazoan core genes.</title>
        <authorList>
            <person name="Santini S."/>
            <person name="Schenkelaars Q."/>
            <person name="Jourda C."/>
            <person name="Duchesne M."/>
            <person name="Belahbib H."/>
            <person name="Rocher C."/>
            <person name="Selva M."/>
            <person name="Riesgo A."/>
            <person name="Vervoort M."/>
            <person name="Leys S.P."/>
            <person name="Kodjabachian L."/>
            <person name="Le Bivic A."/>
            <person name="Borchiellini C."/>
            <person name="Claverie J.M."/>
            <person name="Renard E."/>
        </authorList>
    </citation>
    <scope>NUCLEOTIDE SEQUENCE [LARGE SCALE GENOMIC DNA]</scope>
    <source>
        <strain evidence="2">SPO-2</strain>
    </source>
</reference>
<evidence type="ECO:0000313" key="3">
    <source>
        <dbReference type="Proteomes" id="UP001165289"/>
    </source>
</evidence>
<dbReference type="PANTHER" id="PTHR16110">
    <property type="entry name" value="TBC1 DOMAIN FAMILY MEMBER 19"/>
    <property type="match status" value="1"/>
</dbReference>
<dbReference type="Pfam" id="PF00566">
    <property type="entry name" value="RabGAP-TBC"/>
    <property type="match status" value="1"/>
</dbReference>
<dbReference type="PROSITE" id="PS50086">
    <property type="entry name" value="TBC_RABGAP"/>
    <property type="match status" value="1"/>
</dbReference>
<sequence>MTSGNTSKQNKIVEIILQSEMGYSIKNKIHNSLPDHFESKQALKDKMKTLLSNAEIKQSICNEIYRFNSKYKVNQGKEEVDYLLEAQKKWEEQLIKSINTIASERGKPLAAPMGDHDVANFRRKWKSLGTEMNEDTNYKPIYSQKDLFAYLCKIRNPNYKEFVMGQETRGTLGLIKIPLATIDIKELQNQFIDLSLDRSHIGVEQADNSNTNPIEEQVVLALSAASTSSLIPVALRACRFGVTPSLRCTLWPLALDIDLESRKGQIEFINLEKDVLTNSLLLDQIFINDVKSNSANDDNYFVFEDPTLQVLLCAARDYKMMSMYTHSNASPLKCVNKLIDGGQEIVAYPPSGLIPMYGVSYFISPLCYVFSHHWKIYSTFTAMYTRYFHKLTVISTDTNSILSLSKHFEMLLIEKHPMLFLHLISCGIQPLKFAFRWMTCAFAGYLEAEQVLLLWDRIIGFKSLLLLPIAATAIFEFRSSNLMQVQRSEEAEAVLYNLNHVAIIPLIQQFLFVPNQLLI</sequence>
<organism evidence="2 3">
    <name type="scientific">Oopsacas minuta</name>
    <dbReference type="NCBI Taxonomy" id="111878"/>
    <lineage>
        <taxon>Eukaryota</taxon>
        <taxon>Metazoa</taxon>
        <taxon>Porifera</taxon>
        <taxon>Hexactinellida</taxon>
        <taxon>Hexasterophora</taxon>
        <taxon>Lyssacinosida</taxon>
        <taxon>Leucopsacidae</taxon>
        <taxon>Oopsacas</taxon>
    </lineage>
</organism>
<gene>
    <name evidence="2" type="ORF">LOD99_15677</name>
</gene>
<proteinExistence type="predicted"/>
<dbReference type="EMBL" id="JAKMXF010000110">
    <property type="protein sequence ID" value="KAI6657960.1"/>
    <property type="molecule type" value="Genomic_DNA"/>
</dbReference>
<keyword evidence="3" id="KW-1185">Reference proteome</keyword>
<evidence type="ECO:0000259" key="1">
    <source>
        <dbReference type="PROSITE" id="PS50086"/>
    </source>
</evidence>